<gene>
    <name evidence="3" type="ORF">ACHAWU_004840</name>
</gene>
<feature type="compositionally biased region" description="Acidic residues" evidence="1">
    <location>
        <begin position="332"/>
        <end position="351"/>
    </location>
</feature>
<feature type="compositionally biased region" description="Acidic residues" evidence="1">
    <location>
        <begin position="363"/>
        <end position="379"/>
    </location>
</feature>
<feature type="compositionally biased region" description="Gly residues" evidence="1">
    <location>
        <begin position="222"/>
        <end position="236"/>
    </location>
</feature>
<feature type="compositionally biased region" description="Acidic residues" evidence="1">
    <location>
        <begin position="293"/>
        <end position="322"/>
    </location>
</feature>
<organism evidence="3 4">
    <name type="scientific">Discostella pseudostelligera</name>
    <dbReference type="NCBI Taxonomy" id="259834"/>
    <lineage>
        <taxon>Eukaryota</taxon>
        <taxon>Sar</taxon>
        <taxon>Stramenopiles</taxon>
        <taxon>Ochrophyta</taxon>
        <taxon>Bacillariophyta</taxon>
        <taxon>Coscinodiscophyceae</taxon>
        <taxon>Thalassiosirophycidae</taxon>
        <taxon>Stephanodiscales</taxon>
        <taxon>Stephanodiscaceae</taxon>
        <taxon>Discostella</taxon>
    </lineage>
</organism>
<sequence>MTTIRRETYRINNRGDGSSQHSALGIGTTAAAIAVIGISSSSSWLVSGFTSKNCMAINSRQHHRQSANHPSSILLHVFAPPGSGYVRSTDIVDDEEDGTVGDADSSSQQLTSRDILQISPKAYPKTYEPMLEYPGTMRPGRTPENMPFHDLPFLGVNDPNPVPWPHFQEIEWHHKWEPPHEQALAMEEFIDEEGRWASVEDEAEMRMGMRRGVRERREMEEGGIGATRSVGGGGVGLGGAGGEQIVIMDDDDEEDDDGAAGGIGSNLGLGDGVKAFLKNPADAVSTARRSAMGDDDESELDDEIDDDDDILGDSDEGEDDFLLDLGLGGDVGDVDIDDDDEDILAEEEEETFPTKSALKMEASADDLEDDDDDDLDEEG</sequence>
<evidence type="ECO:0000313" key="3">
    <source>
        <dbReference type="EMBL" id="KAL3758202.1"/>
    </source>
</evidence>
<proteinExistence type="predicted"/>
<protein>
    <submittedName>
        <fullName evidence="3">Uncharacterized protein</fullName>
    </submittedName>
</protein>
<feature type="transmembrane region" description="Helical" evidence="2">
    <location>
        <begin position="21"/>
        <end position="46"/>
    </location>
</feature>
<name>A0ABD3M3F6_9STRA</name>
<dbReference type="Proteomes" id="UP001530293">
    <property type="component" value="Unassembled WGS sequence"/>
</dbReference>
<keyword evidence="2" id="KW-0812">Transmembrane</keyword>
<keyword evidence="2" id="KW-1133">Transmembrane helix</keyword>
<feature type="region of interest" description="Disordered" evidence="1">
    <location>
        <begin position="217"/>
        <end position="236"/>
    </location>
</feature>
<dbReference type="EMBL" id="JALLBG020000237">
    <property type="protein sequence ID" value="KAL3758202.1"/>
    <property type="molecule type" value="Genomic_DNA"/>
</dbReference>
<keyword evidence="4" id="KW-1185">Reference proteome</keyword>
<feature type="region of interest" description="Disordered" evidence="1">
    <location>
        <begin position="284"/>
        <end position="379"/>
    </location>
</feature>
<evidence type="ECO:0000313" key="4">
    <source>
        <dbReference type="Proteomes" id="UP001530293"/>
    </source>
</evidence>
<accession>A0ABD3M3F6</accession>
<dbReference type="AlphaFoldDB" id="A0ABD3M3F6"/>
<keyword evidence="2" id="KW-0472">Membrane</keyword>
<evidence type="ECO:0000256" key="2">
    <source>
        <dbReference type="SAM" id="Phobius"/>
    </source>
</evidence>
<evidence type="ECO:0000256" key="1">
    <source>
        <dbReference type="SAM" id="MobiDB-lite"/>
    </source>
</evidence>
<reference evidence="3 4" key="1">
    <citation type="submission" date="2024-10" db="EMBL/GenBank/DDBJ databases">
        <title>Updated reference genomes for cyclostephanoid diatoms.</title>
        <authorList>
            <person name="Roberts W.R."/>
            <person name="Alverson A.J."/>
        </authorList>
    </citation>
    <scope>NUCLEOTIDE SEQUENCE [LARGE SCALE GENOMIC DNA]</scope>
    <source>
        <strain evidence="3 4">AJA232-27</strain>
    </source>
</reference>
<comment type="caution">
    <text evidence="3">The sequence shown here is derived from an EMBL/GenBank/DDBJ whole genome shotgun (WGS) entry which is preliminary data.</text>
</comment>